<dbReference type="GO" id="GO:0000707">
    <property type="term" value="P:meiotic DNA recombinase assembly"/>
    <property type="evidence" value="ECO:0007669"/>
    <property type="project" value="TreeGrafter"/>
</dbReference>
<keyword evidence="5" id="KW-0234">DNA repair</keyword>
<dbReference type="Gene3D" id="3.40.50.300">
    <property type="entry name" value="P-loop containing nucleotide triphosphate hydrolases"/>
    <property type="match status" value="1"/>
</dbReference>
<name>A0AAV8V3K2_9RHOD</name>
<protein>
    <recommendedName>
        <fullName evidence="7">DNA repair protein RAD51 homolog 3</fullName>
    </recommendedName>
</protein>
<evidence type="ECO:0000313" key="9">
    <source>
        <dbReference type="EMBL" id="KAJ8908548.1"/>
    </source>
</evidence>
<proteinExistence type="predicted"/>
<keyword evidence="2" id="KW-0547">Nucleotide-binding</keyword>
<comment type="caution">
    <text evidence="9">The sequence shown here is derived from an EMBL/GenBank/DDBJ whole genome shotgun (WGS) entry which is preliminary data.</text>
</comment>
<dbReference type="PANTHER" id="PTHR46239:SF1">
    <property type="entry name" value="DNA REPAIR PROTEIN RAD51 HOMOLOG 3"/>
    <property type="match status" value="1"/>
</dbReference>
<feature type="domain" description="RecA family profile 1" evidence="8">
    <location>
        <begin position="13"/>
        <end position="190"/>
    </location>
</feature>
<evidence type="ECO:0000256" key="1">
    <source>
        <dbReference type="ARBA" id="ARBA00004123"/>
    </source>
</evidence>
<dbReference type="SMART" id="SM00382">
    <property type="entry name" value="AAA"/>
    <property type="match status" value="1"/>
</dbReference>
<dbReference type="Proteomes" id="UP001157974">
    <property type="component" value="Unassembled WGS sequence"/>
</dbReference>
<dbReference type="GO" id="GO:0033065">
    <property type="term" value="C:Rad51C-XRCC3 complex"/>
    <property type="evidence" value="ECO:0007669"/>
    <property type="project" value="TreeGrafter"/>
</dbReference>
<dbReference type="GO" id="GO:0000400">
    <property type="term" value="F:four-way junction DNA binding"/>
    <property type="evidence" value="ECO:0007669"/>
    <property type="project" value="TreeGrafter"/>
</dbReference>
<evidence type="ECO:0000256" key="4">
    <source>
        <dbReference type="ARBA" id="ARBA00022840"/>
    </source>
</evidence>
<dbReference type="InterPro" id="IPR020588">
    <property type="entry name" value="RecA_ATP-bd"/>
</dbReference>
<gene>
    <name evidence="9" type="ORF">NDN08_005254</name>
</gene>
<dbReference type="GO" id="GO:0008821">
    <property type="term" value="F:crossover junction DNA endonuclease activity"/>
    <property type="evidence" value="ECO:0007669"/>
    <property type="project" value="TreeGrafter"/>
</dbReference>
<evidence type="ECO:0000256" key="6">
    <source>
        <dbReference type="ARBA" id="ARBA00023242"/>
    </source>
</evidence>
<keyword evidence="3" id="KW-0227">DNA damage</keyword>
<dbReference type="InterPro" id="IPR013632">
    <property type="entry name" value="Rad51_C"/>
</dbReference>
<evidence type="ECO:0000256" key="7">
    <source>
        <dbReference type="ARBA" id="ARBA00040674"/>
    </source>
</evidence>
<dbReference type="SUPFAM" id="SSF52540">
    <property type="entry name" value="P-loop containing nucleoside triphosphate hydrolases"/>
    <property type="match status" value="1"/>
</dbReference>
<dbReference type="EMBL" id="JAMWBK010000001">
    <property type="protein sequence ID" value="KAJ8908548.1"/>
    <property type="molecule type" value="Genomic_DNA"/>
</dbReference>
<accession>A0AAV8V3K2</accession>
<keyword evidence="6" id="KW-0539">Nucleus</keyword>
<keyword evidence="4" id="KW-0067">ATP-binding</keyword>
<evidence type="ECO:0000256" key="3">
    <source>
        <dbReference type="ARBA" id="ARBA00022763"/>
    </source>
</evidence>
<evidence type="ECO:0000256" key="2">
    <source>
        <dbReference type="ARBA" id="ARBA00022741"/>
    </source>
</evidence>
<evidence type="ECO:0000313" key="10">
    <source>
        <dbReference type="Proteomes" id="UP001157974"/>
    </source>
</evidence>
<dbReference type="InterPro" id="IPR052093">
    <property type="entry name" value="HR_Repair_Mediator"/>
</dbReference>
<dbReference type="InterPro" id="IPR027417">
    <property type="entry name" value="P-loop_NTPase"/>
</dbReference>
<sequence>MSAPQIGTAGEGNRSRIKTYSPEVDDLLGGGFNAGELVEIFGPPGIGKTSFCARICVLAQIQGLVPSDSKALYVTDNSTSTVETLRTIATEASKLDKGAPEIVDNALDNIGVVSIQDAAPLLSLPLFLDQNYLPFHPQTKLIILDNFSSSLHVRDANGNNTLLSKIGRFLKQLSRIASTYDVPVLAVNSVREDVPSTPIFGDSFNHIFNRRIEFFFDSNGRRSARLHREKFSHAALIEYPLSVSQTCRNK</sequence>
<dbReference type="PROSITE" id="PS50162">
    <property type="entry name" value="RECA_2"/>
    <property type="match status" value="1"/>
</dbReference>
<comment type="subcellular location">
    <subcellularLocation>
        <location evidence="1">Nucleus</location>
    </subcellularLocation>
</comment>
<organism evidence="9 10">
    <name type="scientific">Rhodosorus marinus</name>
    <dbReference type="NCBI Taxonomy" id="101924"/>
    <lineage>
        <taxon>Eukaryota</taxon>
        <taxon>Rhodophyta</taxon>
        <taxon>Stylonematophyceae</taxon>
        <taxon>Stylonematales</taxon>
        <taxon>Stylonemataceae</taxon>
        <taxon>Rhodosorus</taxon>
    </lineage>
</organism>
<dbReference type="AlphaFoldDB" id="A0AAV8V3K2"/>
<dbReference type="GO" id="GO:0005657">
    <property type="term" value="C:replication fork"/>
    <property type="evidence" value="ECO:0007669"/>
    <property type="project" value="TreeGrafter"/>
</dbReference>
<evidence type="ECO:0000259" key="8">
    <source>
        <dbReference type="PROSITE" id="PS50162"/>
    </source>
</evidence>
<evidence type="ECO:0000256" key="5">
    <source>
        <dbReference type="ARBA" id="ARBA00023204"/>
    </source>
</evidence>
<dbReference type="Pfam" id="PF08423">
    <property type="entry name" value="Rad51"/>
    <property type="match status" value="1"/>
</dbReference>
<keyword evidence="10" id="KW-1185">Reference proteome</keyword>
<dbReference type="GO" id="GO:0005524">
    <property type="term" value="F:ATP binding"/>
    <property type="evidence" value="ECO:0007669"/>
    <property type="project" value="UniProtKB-KW"/>
</dbReference>
<dbReference type="PANTHER" id="PTHR46239">
    <property type="entry name" value="DNA REPAIR PROTEIN RAD51 HOMOLOG 3 RAD51C"/>
    <property type="match status" value="1"/>
</dbReference>
<dbReference type="GO" id="GO:0007131">
    <property type="term" value="P:reciprocal meiotic recombination"/>
    <property type="evidence" value="ECO:0007669"/>
    <property type="project" value="TreeGrafter"/>
</dbReference>
<dbReference type="GO" id="GO:0140664">
    <property type="term" value="F:ATP-dependent DNA damage sensor activity"/>
    <property type="evidence" value="ECO:0007669"/>
    <property type="project" value="InterPro"/>
</dbReference>
<dbReference type="InterPro" id="IPR003593">
    <property type="entry name" value="AAA+_ATPase"/>
</dbReference>
<reference evidence="9 10" key="1">
    <citation type="journal article" date="2023" name="Nat. Commun.">
        <title>Origin of minicircular mitochondrial genomes in red algae.</title>
        <authorList>
            <person name="Lee Y."/>
            <person name="Cho C.H."/>
            <person name="Lee Y.M."/>
            <person name="Park S.I."/>
            <person name="Yang J.H."/>
            <person name="West J.A."/>
            <person name="Bhattacharya D."/>
            <person name="Yoon H.S."/>
        </authorList>
    </citation>
    <scope>NUCLEOTIDE SEQUENCE [LARGE SCALE GENOMIC DNA]</scope>
    <source>
        <strain evidence="9 10">CCMP1338</strain>
        <tissue evidence="9">Whole cell</tissue>
    </source>
</reference>
<dbReference type="GO" id="GO:0033063">
    <property type="term" value="C:Rad51B-Rad51C-Rad51D-XRCC2 complex"/>
    <property type="evidence" value="ECO:0007669"/>
    <property type="project" value="TreeGrafter"/>
</dbReference>